<evidence type="ECO:0000313" key="2">
    <source>
        <dbReference type="Proteomes" id="UP000324222"/>
    </source>
</evidence>
<reference evidence="1 2" key="1">
    <citation type="submission" date="2019-05" db="EMBL/GenBank/DDBJ databases">
        <title>Another draft genome of Portunus trituberculatus and its Hox gene families provides insights of decapod evolution.</title>
        <authorList>
            <person name="Jeong J.-H."/>
            <person name="Song I."/>
            <person name="Kim S."/>
            <person name="Choi T."/>
            <person name="Kim D."/>
            <person name="Ryu S."/>
            <person name="Kim W."/>
        </authorList>
    </citation>
    <scope>NUCLEOTIDE SEQUENCE [LARGE SCALE GENOMIC DNA]</scope>
    <source>
        <tissue evidence="1">Muscle</tissue>
    </source>
</reference>
<dbReference type="Proteomes" id="UP000324222">
    <property type="component" value="Unassembled WGS sequence"/>
</dbReference>
<proteinExistence type="predicted"/>
<sequence>MGVIRECRATAGSGGAEAVGEAGARPLPYKSLAHRYVSNCGAFRLYGVFPCQRGDQLTARGI</sequence>
<protein>
    <submittedName>
        <fullName evidence="1">Uncharacterized protein</fullName>
    </submittedName>
</protein>
<evidence type="ECO:0000313" key="1">
    <source>
        <dbReference type="EMBL" id="MPC12513.1"/>
    </source>
</evidence>
<dbReference type="AlphaFoldDB" id="A0A5B7CYI8"/>
<name>A0A5B7CYI8_PORTR</name>
<gene>
    <name evidence="1" type="ORF">E2C01_005212</name>
</gene>
<comment type="caution">
    <text evidence="1">The sequence shown here is derived from an EMBL/GenBank/DDBJ whole genome shotgun (WGS) entry which is preliminary data.</text>
</comment>
<accession>A0A5B7CYI8</accession>
<organism evidence="1 2">
    <name type="scientific">Portunus trituberculatus</name>
    <name type="common">Swimming crab</name>
    <name type="synonym">Neptunus trituberculatus</name>
    <dbReference type="NCBI Taxonomy" id="210409"/>
    <lineage>
        <taxon>Eukaryota</taxon>
        <taxon>Metazoa</taxon>
        <taxon>Ecdysozoa</taxon>
        <taxon>Arthropoda</taxon>
        <taxon>Crustacea</taxon>
        <taxon>Multicrustacea</taxon>
        <taxon>Malacostraca</taxon>
        <taxon>Eumalacostraca</taxon>
        <taxon>Eucarida</taxon>
        <taxon>Decapoda</taxon>
        <taxon>Pleocyemata</taxon>
        <taxon>Brachyura</taxon>
        <taxon>Eubrachyura</taxon>
        <taxon>Portunoidea</taxon>
        <taxon>Portunidae</taxon>
        <taxon>Portuninae</taxon>
        <taxon>Portunus</taxon>
    </lineage>
</organism>
<dbReference type="EMBL" id="VSRR010000220">
    <property type="protein sequence ID" value="MPC12513.1"/>
    <property type="molecule type" value="Genomic_DNA"/>
</dbReference>
<keyword evidence="2" id="KW-1185">Reference proteome</keyword>